<evidence type="ECO:0000313" key="2">
    <source>
        <dbReference type="Proteomes" id="UP000297595"/>
    </source>
</evidence>
<accession>A0A7C8K614</accession>
<gene>
    <name evidence="1" type="ORF">EYR41_010413</name>
</gene>
<reference evidence="1 2" key="1">
    <citation type="submission" date="2019-03" db="EMBL/GenBank/DDBJ databases">
        <title>Nematode-trapping fungi genome.</title>
        <authorList>
            <person name="Vidal-Diez De Ulzurrun G."/>
        </authorList>
    </citation>
    <scope>NUCLEOTIDE SEQUENCE [LARGE SCALE GENOMIC DNA]</scope>
    <source>
        <strain evidence="1 2">TWF154</strain>
    </source>
</reference>
<evidence type="ECO:0000313" key="1">
    <source>
        <dbReference type="EMBL" id="TGJ64352.1"/>
    </source>
</evidence>
<dbReference type="EMBL" id="SOZJ01000007">
    <property type="protein sequence ID" value="TGJ64352.1"/>
    <property type="molecule type" value="Genomic_DNA"/>
</dbReference>
<organism evidence="1 2">
    <name type="scientific">Orbilia oligospora</name>
    <name type="common">Nematode-trapping fungus</name>
    <name type="synonym">Arthrobotrys oligospora</name>
    <dbReference type="NCBI Taxonomy" id="2813651"/>
    <lineage>
        <taxon>Eukaryota</taxon>
        <taxon>Fungi</taxon>
        <taxon>Dikarya</taxon>
        <taxon>Ascomycota</taxon>
        <taxon>Pezizomycotina</taxon>
        <taxon>Orbiliomycetes</taxon>
        <taxon>Orbiliales</taxon>
        <taxon>Orbiliaceae</taxon>
        <taxon>Orbilia</taxon>
    </lineage>
</organism>
<comment type="caution">
    <text evidence="1">The sequence shown here is derived from an EMBL/GenBank/DDBJ whole genome shotgun (WGS) entry which is preliminary data.</text>
</comment>
<dbReference type="Proteomes" id="UP000297595">
    <property type="component" value="Unassembled WGS sequence"/>
</dbReference>
<name>A0A7C8K614_ORBOL</name>
<protein>
    <submittedName>
        <fullName evidence="1">Uncharacterized protein</fullName>
    </submittedName>
</protein>
<sequence length="77" mass="8256">MHMYHFEASNSIDANGSVESLLWFTAVISVISCILLLRYLHLSTEFGCAADGQGHRIRRGSNVGPPNPGCPILVASG</sequence>
<dbReference type="AlphaFoldDB" id="A0A7C8K614"/>
<proteinExistence type="predicted"/>